<dbReference type="AlphaFoldDB" id="A0A7C9PKG9"/>
<name>A0A7C9PKG9_9MICO</name>
<protein>
    <submittedName>
        <fullName evidence="2">Aminoglycoside phosphotransferase family protein</fullName>
    </submittedName>
</protein>
<evidence type="ECO:0000259" key="1">
    <source>
        <dbReference type="Pfam" id="PF01636"/>
    </source>
</evidence>
<dbReference type="InterPro" id="IPR011009">
    <property type="entry name" value="Kinase-like_dom_sf"/>
</dbReference>
<dbReference type="Proteomes" id="UP000479756">
    <property type="component" value="Unassembled WGS sequence"/>
</dbReference>
<dbReference type="EMBL" id="JAAGWZ010000001">
    <property type="protein sequence ID" value="NEM89814.1"/>
    <property type="molecule type" value="Genomic_DNA"/>
</dbReference>
<gene>
    <name evidence="2" type="ORF">G3T37_00405</name>
</gene>
<sequence length="407" mass="44061">MTALTPPGPAAPEKHAPRVLTRLADTLGMQLLAWRTTVAEPTDAGFLQGYELEFRGRAGERIRQTVFVETSPSTPIRAGVLVLDDEPDATVAVWTYPHDPQLPALAELLDAERVVGVLARLGVDAQPMASTVVAYRPGKRAVVRLDTPQGRLYVKIVEDGKAPSIAERHALFRASAVPVPRVLGWSRDGLVALSELPGVEAQAALARIGDPERFLDQVEFLTTLIAGIPAINTARPSLLDRVDWYVDRLRERLPERADAVARVGDQIMRLRRRGREYAPDPVTIHGDLHLGQLFVDRTDPAQITGVLDIDTAGSGDPADDAAALYAHLVTLGVTSEQADAAYAAACFDLAARWLARWPRHRNAGFNARARAIAATHLLGHALRPATGDDDAIAPRLLAWAERLVAVG</sequence>
<comment type="caution">
    <text evidence="2">The sequence shown here is derived from an EMBL/GenBank/DDBJ whole genome shotgun (WGS) entry which is preliminary data.</text>
</comment>
<keyword evidence="2" id="KW-0808">Transferase</keyword>
<dbReference type="InterPro" id="IPR002575">
    <property type="entry name" value="Aminoglycoside_PTrfase"/>
</dbReference>
<keyword evidence="3" id="KW-1185">Reference proteome</keyword>
<feature type="domain" description="Aminoglycoside phosphotransferase" evidence="1">
    <location>
        <begin position="142"/>
        <end position="350"/>
    </location>
</feature>
<dbReference type="PANTHER" id="PTHR21310">
    <property type="entry name" value="AMINOGLYCOSIDE PHOSPHOTRANSFERASE-RELATED-RELATED"/>
    <property type="match status" value="1"/>
</dbReference>
<evidence type="ECO:0000313" key="2">
    <source>
        <dbReference type="EMBL" id="NEM89814.1"/>
    </source>
</evidence>
<organism evidence="2 3">
    <name type="scientific">Galbitalea soli</name>
    <dbReference type="NCBI Taxonomy" id="1268042"/>
    <lineage>
        <taxon>Bacteria</taxon>
        <taxon>Bacillati</taxon>
        <taxon>Actinomycetota</taxon>
        <taxon>Actinomycetes</taxon>
        <taxon>Micrococcales</taxon>
        <taxon>Microbacteriaceae</taxon>
        <taxon>Galbitalea</taxon>
    </lineage>
</organism>
<dbReference type="Pfam" id="PF01636">
    <property type="entry name" value="APH"/>
    <property type="match status" value="1"/>
</dbReference>
<dbReference type="RefSeq" id="WP_163471431.1">
    <property type="nucleotide sequence ID" value="NZ_JAAGWZ010000001.1"/>
</dbReference>
<dbReference type="Gene3D" id="3.90.1200.10">
    <property type="match status" value="1"/>
</dbReference>
<reference evidence="2 3" key="1">
    <citation type="journal article" date="2014" name="Int. J. Syst. Evol. Microbiol.">
        <title>Description of Galbitalea soli gen. nov., sp. nov., and Frondihabitans sucicola sp. nov.</title>
        <authorList>
            <person name="Kim S.J."/>
            <person name="Lim J.M."/>
            <person name="Ahn J.H."/>
            <person name="Weon H.Y."/>
            <person name="Hamada M."/>
            <person name="Suzuki K."/>
            <person name="Ahn T.Y."/>
            <person name="Kwon S.W."/>
        </authorList>
    </citation>
    <scope>NUCLEOTIDE SEQUENCE [LARGE SCALE GENOMIC DNA]</scope>
    <source>
        <strain evidence="2 3">NBRC 108727</strain>
    </source>
</reference>
<evidence type="ECO:0000313" key="3">
    <source>
        <dbReference type="Proteomes" id="UP000479756"/>
    </source>
</evidence>
<proteinExistence type="predicted"/>
<dbReference type="SUPFAM" id="SSF56112">
    <property type="entry name" value="Protein kinase-like (PK-like)"/>
    <property type="match status" value="1"/>
</dbReference>
<accession>A0A7C9PKG9</accession>
<dbReference type="InterPro" id="IPR051678">
    <property type="entry name" value="AGP_Transferase"/>
</dbReference>
<dbReference type="GO" id="GO:0016740">
    <property type="term" value="F:transferase activity"/>
    <property type="evidence" value="ECO:0007669"/>
    <property type="project" value="UniProtKB-KW"/>
</dbReference>